<organism evidence="1 2">
    <name type="scientific">Trichonephila clavipes</name>
    <name type="common">Golden silk orbweaver</name>
    <name type="synonym">Nephila clavipes</name>
    <dbReference type="NCBI Taxonomy" id="2585209"/>
    <lineage>
        <taxon>Eukaryota</taxon>
        <taxon>Metazoa</taxon>
        <taxon>Ecdysozoa</taxon>
        <taxon>Arthropoda</taxon>
        <taxon>Chelicerata</taxon>
        <taxon>Arachnida</taxon>
        <taxon>Araneae</taxon>
        <taxon>Araneomorphae</taxon>
        <taxon>Entelegynae</taxon>
        <taxon>Araneoidea</taxon>
        <taxon>Nephilidae</taxon>
        <taxon>Trichonephila</taxon>
    </lineage>
</organism>
<accession>A0A8X6VAX8</accession>
<dbReference type="Proteomes" id="UP000887159">
    <property type="component" value="Unassembled WGS sequence"/>
</dbReference>
<dbReference type="EMBL" id="BMAU01021255">
    <property type="protein sequence ID" value="GFY05869.1"/>
    <property type="molecule type" value="Genomic_DNA"/>
</dbReference>
<proteinExistence type="predicted"/>
<comment type="caution">
    <text evidence="1">The sequence shown here is derived from an EMBL/GenBank/DDBJ whole genome shotgun (WGS) entry which is preliminary data.</text>
</comment>
<evidence type="ECO:0008006" key="3">
    <source>
        <dbReference type="Google" id="ProtNLM"/>
    </source>
</evidence>
<sequence length="85" mass="9550">MTRSATHYSSPAKPYVSAGKCTTTPVDRIVQTFLNTKNVRMLPWPAHSPDLSSIQKVWSMVVERQARHHTPATTVHELCHRVQAA</sequence>
<gene>
    <name evidence="1" type="ORF">TNCV_4405361</name>
</gene>
<dbReference type="GO" id="GO:0003676">
    <property type="term" value="F:nucleic acid binding"/>
    <property type="evidence" value="ECO:0007669"/>
    <property type="project" value="InterPro"/>
</dbReference>
<protein>
    <recommendedName>
        <fullName evidence="3">Tc1-like transposase DDE domain-containing protein</fullName>
    </recommendedName>
</protein>
<evidence type="ECO:0000313" key="2">
    <source>
        <dbReference type="Proteomes" id="UP000887159"/>
    </source>
</evidence>
<dbReference type="Gene3D" id="3.30.420.10">
    <property type="entry name" value="Ribonuclease H-like superfamily/Ribonuclease H"/>
    <property type="match status" value="1"/>
</dbReference>
<dbReference type="InterPro" id="IPR036397">
    <property type="entry name" value="RNaseH_sf"/>
</dbReference>
<reference evidence="1" key="1">
    <citation type="submission" date="2020-08" db="EMBL/GenBank/DDBJ databases">
        <title>Multicomponent nature underlies the extraordinary mechanical properties of spider dragline silk.</title>
        <authorList>
            <person name="Kono N."/>
            <person name="Nakamura H."/>
            <person name="Mori M."/>
            <person name="Yoshida Y."/>
            <person name="Ohtoshi R."/>
            <person name="Malay A.D."/>
            <person name="Moran D.A.P."/>
            <person name="Tomita M."/>
            <person name="Numata K."/>
            <person name="Arakawa K."/>
        </authorList>
    </citation>
    <scope>NUCLEOTIDE SEQUENCE</scope>
</reference>
<dbReference type="AlphaFoldDB" id="A0A8X6VAX8"/>
<name>A0A8X6VAX8_TRICX</name>
<evidence type="ECO:0000313" key="1">
    <source>
        <dbReference type="EMBL" id="GFY05869.1"/>
    </source>
</evidence>
<keyword evidence="2" id="KW-1185">Reference proteome</keyword>